<dbReference type="Pfam" id="PF00196">
    <property type="entry name" value="GerE"/>
    <property type="match status" value="1"/>
</dbReference>
<dbReference type="PRINTS" id="PR00038">
    <property type="entry name" value="HTHLUXR"/>
</dbReference>
<dbReference type="AlphaFoldDB" id="A0A2K2U7N0"/>
<feature type="transmembrane region" description="Helical" evidence="5">
    <location>
        <begin position="259"/>
        <end position="278"/>
    </location>
</feature>
<evidence type="ECO:0000256" key="4">
    <source>
        <dbReference type="SAM" id="MobiDB-lite"/>
    </source>
</evidence>
<organism evidence="7 8">
    <name type="scientific">Rubneribacter badeniensis</name>
    <dbReference type="NCBI Taxonomy" id="2070688"/>
    <lineage>
        <taxon>Bacteria</taxon>
        <taxon>Bacillati</taxon>
        <taxon>Actinomycetota</taxon>
        <taxon>Coriobacteriia</taxon>
        <taxon>Eggerthellales</taxon>
        <taxon>Eggerthellaceae</taxon>
        <taxon>Rubneribacter</taxon>
    </lineage>
</organism>
<evidence type="ECO:0000256" key="3">
    <source>
        <dbReference type="ARBA" id="ARBA00023163"/>
    </source>
</evidence>
<dbReference type="InterPro" id="IPR036388">
    <property type="entry name" value="WH-like_DNA-bd_sf"/>
</dbReference>
<dbReference type="GO" id="GO:0003677">
    <property type="term" value="F:DNA binding"/>
    <property type="evidence" value="ECO:0007669"/>
    <property type="project" value="UniProtKB-KW"/>
</dbReference>
<keyword evidence="3" id="KW-0804">Transcription</keyword>
<dbReference type="GO" id="GO:0006355">
    <property type="term" value="P:regulation of DNA-templated transcription"/>
    <property type="evidence" value="ECO:0007669"/>
    <property type="project" value="InterPro"/>
</dbReference>
<evidence type="ECO:0000256" key="5">
    <source>
        <dbReference type="SAM" id="Phobius"/>
    </source>
</evidence>
<feature type="transmembrane region" description="Helical" evidence="5">
    <location>
        <begin position="56"/>
        <end position="76"/>
    </location>
</feature>
<feature type="domain" description="HTH luxR-type" evidence="6">
    <location>
        <begin position="463"/>
        <end position="528"/>
    </location>
</feature>
<feature type="transmembrane region" description="Helical" evidence="5">
    <location>
        <begin position="230"/>
        <end position="253"/>
    </location>
</feature>
<accession>A0A2K2U7N0</accession>
<feature type="region of interest" description="Disordered" evidence="4">
    <location>
        <begin position="409"/>
        <end position="457"/>
    </location>
</feature>
<protein>
    <recommendedName>
        <fullName evidence="6">HTH luxR-type domain-containing protein</fullName>
    </recommendedName>
</protein>
<keyword evidence="2" id="KW-0238">DNA-binding</keyword>
<dbReference type="InterPro" id="IPR000792">
    <property type="entry name" value="Tscrpt_reg_LuxR_C"/>
</dbReference>
<dbReference type="InterPro" id="IPR016032">
    <property type="entry name" value="Sig_transdc_resp-reg_C-effctor"/>
</dbReference>
<evidence type="ECO:0000256" key="1">
    <source>
        <dbReference type="ARBA" id="ARBA00023015"/>
    </source>
</evidence>
<dbReference type="SMART" id="SM00421">
    <property type="entry name" value="HTH_LUXR"/>
    <property type="match status" value="1"/>
</dbReference>
<feature type="compositionally biased region" description="Basic and acidic residues" evidence="4">
    <location>
        <begin position="421"/>
        <end position="432"/>
    </location>
</feature>
<name>A0A2K2U7N0_9ACTN</name>
<keyword evidence="8" id="KW-1185">Reference proteome</keyword>
<evidence type="ECO:0000259" key="6">
    <source>
        <dbReference type="PROSITE" id="PS50043"/>
    </source>
</evidence>
<feature type="transmembrane region" description="Helical" evidence="5">
    <location>
        <begin position="379"/>
        <end position="398"/>
    </location>
</feature>
<sequence>MRRSRSARGSEQARVEARSLIKTVAGSSFLWAWGFLCYLSPALIPQPNAGGQSVGLEYGFFASQGAVVLFAFVVALRARRRRIVVRTPVFLAAAVVSSLTVVVLAQAVRASALPAVLACGVVDGFCVALLGAAWGARYSLGSRGMRPLVVVSFLVAYVLYLLVAHVPEPWSMAVACALPLASWALWMSDASARHELSADVFPDRDANEAASMPGELSAGLWEARVLPWRAVGVLVAAAFVGNLVASVVMGRGYASVDSLFFGGVVVCACIATMSLVPLTAGRNALSVEGVYRITLTFTAVGLVAIMVFGTAGIPVGGALVQGSAFFLQVLVFLVITQSTQEEGLSPLLSFSVGQALIAGVVFAGNVLGKQVFALFGSDAFVLDVVCGCGLLALFFMLVSRASAGGGIEGAGTVAEEEGESGEGREMEKEGKLRASPLRGGRGPSSSPSPSRPCPEPEQVEFAPFAARYALTPRETEVLGYLVRGRTLPYIADALFVTTGTVKTHTVHIYRKLQVNSRQELLDLFEASA</sequence>
<feature type="transmembrane region" description="Helical" evidence="5">
    <location>
        <begin position="20"/>
        <end position="44"/>
    </location>
</feature>
<dbReference type="SUPFAM" id="SSF46894">
    <property type="entry name" value="C-terminal effector domain of the bipartite response regulators"/>
    <property type="match status" value="1"/>
</dbReference>
<gene>
    <name evidence="7" type="ORF">C2L80_02515</name>
</gene>
<dbReference type="Proteomes" id="UP000236488">
    <property type="component" value="Unassembled WGS sequence"/>
</dbReference>
<dbReference type="PROSITE" id="PS50043">
    <property type="entry name" value="HTH_LUXR_2"/>
    <property type="match status" value="1"/>
</dbReference>
<dbReference type="RefSeq" id="WP_103262564.1">
    <property type="nucleotide sequence ID" value="NZ_PPEL01000006.1"/>
</dbReference>
<evidence type="ECO:0000313" key="8">
    <source>
        <dbReference type="Proteomes" id="UP000236488"/>
    </source>
</evidence>
<feature type="transmembrane region" description="Helical" evidence="5">
    <location>
        <begin position="114"/>
        <end position="136"/>
    </location>
</feature>
<evidence type="ECO:0000313" key="7">
    <source>
        <dbReference type="EMBL" id="PNV66180.1"/>
    </source>
</evidence>
<dbReference type="EMBL" id="PPEL01000006">
    <property type="protein sequence ID" value="PNV66180.1"/>
    <property type="molecule type" value="Genomic_DNA"/>
</dbReference>
<comment type="caution">
    <text evidence="7">The sequence shown here is derived from an EMBL/GenBank/DDBJ whole genome shotgun (WGS) entry which is preliminary data.</text>
</comment>
<feature type="transmembrane region" description="Helical" evidence="5">
    <location>
        <begin position="170"/>
        <end position="187"/>
    </location>
</feature>
<feature type="compositionally biased region" description="Low complexity" evidence="4">
    <location>
        <begin position="435"/>
        <end position="448"/>
    </location>
</feature>
<reference evidence="7 8" key="1">
    <citation type="journal article" date="2018" name="Int. J. Syst. Evol. Microbiol.">
        <title>Rubneribacter badeniensis gen. nov., sp. nov. and Enteroscipio rubneri gen. nov., sp. nov., new members of the Eggerthellaceae isolated from human faeces.</title>
        <authorList>
            <person name="Danylec N."/>
            <person name="Gobl A."/>
            <person name="Stoll D.A."/>
            <person name="Hetzer B."/>
            <person name="Kulling S.E."/>
            <person name="Huch M."/>
        </authorList>
    </citation>
    <scope>NUCLEOTIDE SEQUENCE [LARGE SCALE GENOMIC DNA]</scope>
    <source>
        <strain evidence="7 8">ResAG-85</strain>
    </source>
</reference>
<dbReference type="CDD" id="cd06170">
    <property type="entry name" value="LuxR_C_like"/>
    <property type="match status" value="1"/>
</dbReference>
<proteinExistence type="predicted"/>
<evidence type="ECO:0000256" key="2">
    <source>
        <dbReference type="ARBA" id="ARBA00023125"/>
    </source>
</evidence>
<feature type="transmembrane region" description="Helical" evidence="5">
    <location>
        <begin position="347"/>
        <end position="367"/>
    </location>
</feature>
<feature type="transmembrane region" description="Helical" evidence="5">
    <location>
        <begin position="148"/>
        <end position="164"/>
    </location>
</feature>
<keyword evidence="5" id="KW-0472">Membrane</keyword>
<keyword evidence="5" id="KW-1133">Transmembrane helix</keyword>
<feature type="transmembrane region" description="Helical" evidence="5">
    <location>
        <begin position="315"/>
        <end position="335"/>
    </location>
</feature>
<keyword evidence="5" id="KW-0812">Transmembrane</keyword>
<keyword evidence="1" id="KW-0805">Transcription regulation</keyword>
<dbReference type="PANTHER" id="PTHR44688:SF16">
    <property type="entry name" value="DNA-BINDING TRANSCRIPTIONAL ACTIVATOR DEVR_DOSR"/>
    <property type="match status" value="1"/>
</dbReference>
<feature type="transmembrane region" description="Helical" evidence="5">
    <location>
        <begin position="88"/>
        <end position="108"/>
    </location>
</feature>
<dbReference type="PANTHER" id="PTHR44688">
    <property type="entry name" value="DNA-BINDING TRANSCRIPTIONAL ACTIVATOR DEVR_DOSR"/>
    <property type="match status" value="1"/>
</dbReference>
<dbReference type="Gene3D" id="1.10.10.10">
    <property type="entry name" value="Winged helix-like DNA-binding domain superfamily/Winged helix DNA-binding domain"/>
    <property type="match status" value="1"/>
</dbReference>
<feature type="transmembrane region" description="Helical" evidence="5">
    <location>
        <begin position="290"/>
        <end position="309"/>
    </location>
</feature>